<sequence length="96" mass="10230">MAFWRMHLAATEPLPSKCSDSSCQSTTARRVHLGDDGDGIVQIVISWCLATARPSLPSGDDTRSSSMPGLATLPSCERGGSLIGAGRDPSRWRART</sequence>
<evidence type="ECO:0000313" key="2">
    <source>
        <dbReference type="EMBL" id="KAF0897162.1"/>
    </source>
</evidence>
<protein>
    <submittedName>
        <fullName evidence="2">Uncharacterized protein</fullName>
    </submittedName>
</protein>
<evidence type="ECO:0000313" key="3">
    <source>
        <dbReference type="Proteomes" id="UP000479710"/>
    </source>
</evidence>
<name>A0A6G1CAD4_9ORYZ</name>
<feature type="region of interest" description="Disordered" evidence="1">
    <location>
        <begin position="55"/>
        <end position="96"/>
    </location>
</feature>
<dbReference type="EMBL" id="SPHZ02000010">
    <property type="protein sequence ID" value="KAF0897162.1"/>
    <property type="molecule type" value="Genomic_DNA"/>
</dbReference>
<accession>A0A6G1CAD4</accession>
<keyword evidence="3" id="KW-1185">Reference proteome</keyword>
<dbReference type="Proteomes" id="UP000479710">
    <property type="component" value="Unassembled WGS sequence"/>
</dbReference>
<evidence type="ECO:0000256" key="1">
    <source>
        <dbReference type="SAM" id="MobiDB-lite"/>
    </source>
</evidence>
<gene>
    <name evidence="2" type="ORF">E2562_034213</name>
</gene>
<dbReference type="AlphaFoldDB" id="A0A6G1CAD4"/>
<organism evidence="2 3">
    <name type="scientific">Oryza meyeriana var. granulata</name>
    <dbReference type="NCBI Taxonomy" id="110450"/>
    <lineage>
        <taxon>Eukaryota</taxon>
        <taxon>Viridiplantae</taxon>
        <taxon>Streptophyta</taxon>
        <taxon>Embryophyta</taxon>
        <taxon>Tracheophyta</taxon>
        <taxon>Spermatophyta</taxon>
        <taxon>Magnoliopsida</taxon>
        <taxon>Liliopsida</taxon>
        <taxon>Poales</taxon>
        <taxon>Poaceae</taxon>
        <taxon>BOP clade</taxon>
        <taxon>Oryzoideae</taxon>
        <taxon>Oryzeae</taxon>
        <taxon>Oryzinae</taxon>
        <taxon>Oryza</taxon>
        <taxon>Oryza meyeriana</taxon>
    </lineage>
</organism>
<comment type="caution">
    <text evidence="2">The sequence shown here is derived from an EMBL/GenBank/DDBJ whole genome shotgun (WGS) entry which is preliminary data.</text>
</comment>
<reference evidence="2 3" key="1">
    <citation type="submission" date="2019-11" db="EMBL/GenBank/DDBJ databases">
        <title>Whole genome sequence of Oryza granulata.</title>
        <authorList>
            <person name="Li W."/>
        </authorList>
    </citation>
    <scope>NUCLEOTIDE SEQUENCE [LARGE SCALE GENOMIC DNA]</scope>
    <source>
        <strain evidence="3">cv. Menghai</strain>
        <tissue evidence="2">Leaf</tissue>
    </source>
</reference>
<proteinExistence type="predicted"/>